<dbReference type="GO" id="GO:0070182">
    <property type="term" value="F:DNA polymerase binding"/>
    <property type="evidence" value="ECO:0007669"/>
    <property type="project" value="TreeGrafter"/>
</dbReference>
<dbReference type="InterPro" id="IPR029308">
    <property type="entry name" value="FANCI_S1"/>
</dbReference>
<evidence type="ECO:0000313" key="8">
    <source>
        <dbReference type="Proteomes" id="UP001489004"/>
    </source>
</evidence>
<evidence type="ECO:0000259" key="6">
    <source>
        <dbReference type="Pfam" id="PF14680"/>
    </source>
</evidence>
<dbReference type="Pfam" id="PF14680">
    <property type="entry name" value="FANCI_HD2"/>
    <property type="match status" value="1"/>
</dbReference>
<feature type="region of interest" description="Disordered" evidence="1">
    <location>
        <begin position="1378"/>
        <end position="1454"/>
    </location>
</feature>
<feature type="domain" description="FANCI solenoid 2" evidence="3">
    <location>
        <begin position="405"/>
        <end position="573"/>
    </location>
</feature>
<feature type="domain" description="FANCI solenoid 1" evidence="2">
    <location>
        <begin position="98"/>
        <end position="280"/>
    </location>
</feature>
<feature type="compositionally biased region" description="Basic and acidic residues" evidence="1">
    <location>
        <begin position="1378"/>
        <end position="1388"/>
    </location>
</feature>
<feature type="domain" description="FANCI solenoid 4" evidence="4">
    <location>
        <begin position="1149"/>
        <end position="1392"/>
    </location>
</feature>
<evidence type="ECO:0000259" key="2">
    <source>
        <dbReference type="Pfam" id="PF14675"/>
    </source>
</evidence>
<reference evidence="7 8" key="1">
    <citation type="journal article" date="2024" name="Nat. Commun.">
        <title>Phylogenomics reveals the evolutionary origins of lichenization in chlorophyte algae.</title>
        <authorList>
            <person name="Puginier C."/>
            <person name="Libourel C."/>
            <person name="Otte J."/>
            <person name="Skaloud P."/>
            <person name="Haon M."/>
            <person name="Grisel S."/>
            <person name="Petersen M."/>
            <person name="Berrin J.G."/>
            <person name="Delaux P.M."/>
            <person name="Dal Grande F."/>
            <person name="Keller J."/>
        </authorList>
    </citation>
    <scope>NUCLEOTIDE SEQUENCE [LARGE SCALE GENOMIC DNA]</scope>
    <source>
        <strain evidence="7 8">SAG 2043</strain>
    </source>
</reference>
<gene>
    <name evidence="7" type="ORF">WJX72_009956</name>
</gene>
<dbReference type="InterPro" id="IPR026171">
    <property type="entry name" value="FANCI"/>
</dbReference>
<evidence type="ECO:0000313" key="7">
    <source>
        <dbReference type="EMBL" id="KAK9804377.1"/>
    </source>
</evidence>
<evidence type="ECO:0000259" key="3">
    <source>
        <dbReference type="Pfam" id="PF14676"/>
    </source>
</evidence>
<name>A0AAW1P502_9CHLO</name>
<dbReference type="InterPro" id="IPR029315">
    <property type="entry name" value="FANCI_S2"/>
</dbReference>
<dbReference type="Pfam" id="PF14675">
    <property type="entry name" value="FANCI_S1"/>
    <property type="match status" value="1"/>
</dbReference>
<feature type="compositionally biased region" description="Acidic residues" evidence="1">
    <location>
        <begin position="1412"/>
        <end position="1437"/>
    </location>
</feature>
<proteinExistence type="predicted"/>
<dbReference type="InterPro" id="IPR029314">
    <property type="entry name" value="FANCI_S4"/>
</dbReference>
<comment type="caution">
    <text evidence="7">The sequence shown here is derived from an EMBL/GenBank/DDBJ whole genome shotgun (WGS) entry which is preliminary data.</text>
</comment>
<evidence type="ECO:0000259" key="4">
    <source>
        <dbReference type="Pfam" id="PF14678"/>
    </source>
</evidence>
<evidence type="ECO:0000256" key="1">
    <source>
        <dbReference type="SAM" id="MobiDB-lite"/>
    </source>
</evidence>
<feature type="region of interest" description="Disordered" evidence="1">
    <location>
        <begin position="849"/>
        <end position="868"/>
    </location>
</feature>
<sequence length="1454" mass="155414">MGDSRALNASTAVPGGLIAEILQAARPVHGNSTADVAKLRQLILRNAKQLACHFGGPFICEPDPDSVLRAIFLALALKAQPNDVCADTQACANLAATVVQNVLKATATEADDRKASRLVPVLADGVELLSHKELRIAMDTILECFKQGCPQAACLLEVIPRCVSRATQATSSAFSADMLEEAETCTGEASTFQTATVHQICQIAWPVGQVARAVAALRELPLTPAEVAELVQKVLDGCEKADSHDLPAIINQLLLMCSKRPGAANPIMDIVTLFARLEKLVGGPAEAALRRLLEVEGTVWLELELAVKQNAEFGQACMRQLKVDHTQVSPFLISLVLVFVGIPRYKSAGLDVLKRLVHAAYKDDEQRAMPSGWLESLPVLPLPSGGDVEEAVLAAVKRSKGWDWVVQPGVQMALALIEAADVSISALAAALPSCPGRLCSGAAPLAVRTACLGVAVMLAVFEVHGPARDNILMICQGNLLGQVSPGTLFVHVYVLASLVRQQPEALANHCSVLKASLGNFGFMTSSAAMSLLLAVWPICRARRDVLDHVVLLLRKAMFSPDVDSRLLAARGFLFMITQELSSPMAPVDSGAFSEASSSQLSLSQMAVLSHQTGGGLTLLHELTGFLRRCLGQQAAVRQALYQGIRAVVRADPSAHDALQELLLPHLGRFCEANPQLQPALKLEACAHLQGDAVRVVEALPRLLACVRQLVRLGRPPIQEASAMEDVTMPTTLHASQAIDGASELLHGCFGSIKQRLLACELEDFGMDKSTDFSLASLQGELNQTYAVLLLGVLEVLLEETLRDATDNRDEAWDNSGADILKVFEMHERLRQLVLSSKASKSASVEGLTQAVGRKAGRGSKRGKAGGADRSGGLLVDHVTPVLSTSALIRLLNGIVADGLLVDSEDEAGPASLPAHKKLARDGRFVSFVFRSSLALLQTVNCEEYHAAKIGMAGGQDDTVQQLYSVPDWRPLAPALARAVQLTALAGPAPKVKARPGTKKEREAPANLLLLAVQCLAQLVAMCAATRDRAALAHIMQGLQQDPSSPAAPPAPSAGLDEDCKSIAARLPLLKDMLWKLLEHSCHKEVEVFAHMLAMLGGMLPTPTASIMSGWALQACIEDHQVSHTGATKALVALYVRLAGSADVKAARKVASELATVVGVSEGTVTQEDGHEASEELPVITEKSAAQIGGVLFAHLEGELQRVAWLLQRLALLLPSGMNTTFISPRQATGRRQLEDAAYGRLGELAQVLCLCLRIRLAGPTCDHLVRCLITAFKVLGLAAKLNVTPKGMSPLLPSKAFQRLVSSAHSTFTPAVYNFIHDDQALDTENTDANVESMEASNVNKIKREARHIPALIFEKEKFEMFLIKQSKAGKLDLMRKAKRSTNRDFKLKSSKRLRSQSRPDGPGSPTVADVEAADVEDDGSAGEEQAGEGEEMEEDAGSQAKESDADGSEAEEE</sequence>
<feature type="compositionally biased region" description="Basic residues" evidence="1">
    <location>
        <begin position="854"/>
        <end position="863"/>
    </location>
</feature>
<dbReference type="GO" id="GO:0006281">
    <property type="term" value="P:DNA repair"/>
    <property type="evidence" value="ECO:0007669"/>
    <property type="project" value="InterPro"/>
</dbReference>
<keyword evidence="8" id="KW-1185">Reference proteome</keyword>
<evidence type="ECO:0008006" key="9">
    <source>
        <dbReference type="Google" id="ProtNLM"/>
    </source>
</evidence>
<organism evidence="7 8">
    <name type="scientific">[Myrmecia] bisecta</name>
    <dbReference type="NCBI Taxonomy" id="41462"/>
    <lineage>
        <taxon>Eukaryota</taxon>
        <taxon>Viridiplantae</taxon>
        <taxon>Chlorophyta</taxon>
        <taxon>core chlorophytes</taxon>
        <taxon>Trebouxiophyceae</taxon>
        <taxon>Trebouxiales</taxon>
        <taxon>Trebouxiaceae</taxon>
        <taxon>Myrmecia</taxon>
    </lineage>
</organism>
<feature type="domain" description="FANCI helical" evidence="6">
    <location>
        <begin position="596"/>
        <end position="832"/>
    </location>
</feature>
<protein>
    <recommendedName>
        <fullName evidence="9">Fanconi anemia group I protein</fullName>
    </recommendedName>
</protein>
<accession>A0AAW1P502</accession>
<dbReference type="Pfam" id="PF14679">
    <property type="entry name" value="FANCI_HD1"/>
    <property type="match status" value="1"/>
</dbReference>
<dbReference type="InterPro" id="IPR029310">
    <property type="entry name" value="FANCI_HD1"/>
</dbReference>
<feature type="domain" description="FANCI helical" evidence="5">
    <location>
        <begin position="314"/>
        <end position="377"/>
    </location>
</feature>
<dbReference type="EMBL" id="JALJOR010000018">
    <property type="protein sequence ID" value="KAK9804377.1"/>
    <property type="molecule type" value="Genomic_DNA"/>
</dbReference>
<dbReference type="Proteomes" id="UP001489004">
    <property type="component" value="Unassembled WGS sequence"/>
</dbReference>
<evidence type="ECO:0000259" key="5">
    <source>
        <dbReference type="Pfam" id="PF14679"/>
    </source>
</evidence>
<dbReference type="PANTHER" id="PTHR21818">
    <property type="entry name" value="BC025462 PROTEIN"/>
    <property type="match status" value="1"/>
</dbReference>
<dbReference type="InterPro" id="IPR029312">
    <property type="entry name" value="FANCI_HD2"/>
</dbReference>
<dbReference type="Pfam" id="PF14676">
    <property type="entry name" value="FANCI_S2"/>
    <property type="match status" value="1"/>
</dbReference>
<dbReference type="Pfam" id="PF14678">
    <property type="entry name" value="FANCI_S4"/>
    <property type="match status" value="1"/>
</dbReference>
<dbReference type="PANTHER" id="PTHR21818:SF0">
    <property type="entry name" value="FANCONI ANEMIA GROUP I PROTEIN"/>
    <property type="match status" value="1"/>
</dbReference>